<keyword evidence="2" id="KW-1185">Reference proteome</keyword>
<dbReference type="Proteomes" id="UP001148629">
    <property type="component" value="Unassembled WGS sequence"/>
</dbReference>
<sequence>MSLSRRAMHQAHHDAQLRNIRNIGIIAHVDAGKTTTTERMLYYSGVTQRVGDVDAGNTVTDFLELERERGITIQSAAITFSWPLQQTLSPGAHSKTINLIDTPGHQDFRFEVDRCLPILDGAVCIIDSVKGVEAHTERVWASAHEFKVPRLVYCNKLDREGASFKKAVLEVGARLKGWPLVCQIPWWEKEDFVGVIDVIDRVGYRWKSEREKTRYDFPELQEKLASSNRDLLPEIETARQALIEGLADFDEAIMDEFLAETQNIDGSIIKQAIRRAIQSGDGQVIPVFAGSSFRHIGVEPLMDAIAEYLPSPDERPSAEVRVGSVKHRLLDVLENSSKSAKSHIASIASVFKVFNHPKEGVISFVRVYHGTLTRNASSFNTNMLINERPMGILQISASKTQDIQELSVGQIGALRGLKKARTGDTLITTTGSKPVAESFRHVQIRPPEIPPPVAFLQVEPYGNVAAQQLQIALENTTREDPSLRWSRDPKTEQFTIQGMGKLHLDVSLYNMKQKYKIDADFGPIEVDYKECVTTATRPQYTVFDRPPPREFVGIKRRTGWKRIPHLNPLDKRLQLARFRSGRGPPAAS</sequence>
<accession>A0ACC1RAX9</accession>
<organism evidence="1 2">
    <name type="scientific">Fusarium decemcellulare</name>
    <dbReference type="NCBI Taxonomy" id="57161"/>
    <lineage>
        <taxon>Eukaryota</taxon>
        <taxon>Fungi</taxon>
        <taxon>Dikarya</taxon>
        <taxon>Ascomycota</taxon>
        <taxon>Pezizomycotina</taxon>
        <taxon>Sordariomycetes</taxon>
        <taxon>Hypocreomycetidae</taxon>
        <taxon>Hypocreales</taxon>
        <taxon>Nectriaceae</taxon>
        <taxon>Fusarium</taxon>
        <taxon>Fusarium decemcellulare species complex</taxon>
    </lineage>
</organism>
<gene>
    <name evidence="1" type="ORF">NM208_g16794</name>
</gene>
<protein>
    <submittedName>
        <fullName evidence="1">Uncharacterized protein</fullName>
    </submittedName>
</protein>
<proteinExistence type="predicted"/>
<reference evidence="1" key="1">
    <citation type="submission" date="2022-08" db="EMBL/GenBank/DDBJ databases">
        <title>Genome Sequence of Fusarium decemcellulare.</title>
        <authorList>
            <person name="Buettner E."/>
        </authorList>
    </citation>
    <scope>NUCLEOTIDE SEQUENCE</scope>
    <source>
        <strain evidence="1">Babe19</strain>
    </source>
</reference>
<evidence type="ECO:0000313" key="1">
    <source>
        <dbReference type="EMBL" id="KAJ3502107.1"/>
    </source>
</evidence>
<evidence type="ECO:0000313" key="2">
    <source>
        <dbReference type="Proteomes" id="UP001148629"/>
    </source>
</evidence>
<dbReference type="EMBL" id="JANRMS010005482">
    <property type="protein sequence ID" value="KAJ3502107.1"/>
    <property type="molecule type" value="Genomic_DNA"/>
</dbReference>
<name>A0ACC1RAX9_9HYPO</name>
<comment type="caution">
    <text evidence="1">The sequence shown here is derived from an EMBL/GenBank/DDBJ whole genome shotgun (WGS) entry which is preliminary data.</text>
</comment>